<protein>
    <submittedName>
        <fullName evidence="2">LysM domain-containing protein</fullName>
    </submittedName>
</protein>
<dbReference type="OrthoDB" id="5526765at2"/>
<evidence type="ECO:0000313" key="2">
    <source>
        <dbReference type="EMBL" id="SEL11992.1"/>
    </source>
</evidence>
<name>A0A1H7MLA5_9PROT</name>
<dbReference type="Pfam" id="PF01476">
    <property type="entry name" value="LysM"/>
    <property type="match status" value="1"/>
</dbReference>
<dbReference type="STRING" id="1233.SAMN05216387_105129"/>
<dbReference type="InterPro" id="IPR036779">
    <property type="entry name" value="LysM_dom_sf"/>
</dbReference>
<keyword evidence="3" id="KW-1185">Reference proteome</keyword>
<dbReference type="PROSITE" id="PS51782">
    <property type="entry name" value="LYSM"/>
    <property type="match status" value="1"/>
</dbReference>
<organism evidence="2 3">
    <name type="scientific">Nitrosovibrio tenuis</name>
    <dbReference type="NCBI Taxonomy" id="1233"/>
    <lineage>
        <taxon>Bacteria</taxon>
        <taxon>Pseudomonadati</taxon>
        <taxon>Pseudomonadota</taxon>
        <taxon>Betaproteobacteria</taxon>
        <taxon>Nitrosomonadales</taxon>
        <taxon>Nitrosomonadaceae</taxon>
        <taxon>Nitrosovibrio</taxon>
    </lineage>
</organism>
<reference evidence="2 3" key="1">
    <citation type="submission" date="2016-10" db="EMBL/GenBank/DDBJ databases">
        <authorList>
            <person name="de Groot N.N."/>
        </authorList>
    </citation>
    <scope>NUCLEOTIDE SEQUENCE [LARGE SCALE GENOMIC DNA]</scope>
    <source>
        <strain evidence="2 3">Nv1</strain>
    </source>
</reference>
<proteinExistence type="predicted"/>
<dbReference type="RefSeq" id="WP_090828583.1">
    <property type="nucleotide sequence ID" value="NZ_FOBH01000005.1"/>
</dbReference>
<dbReference type="InterPro" id="IPR045361">
    <property type="entry name" value="CIS_tube_prot_N"/>
</dbReference>
<accession>A0A1H7MLA5</accession>
<dbReference type="Pfam" id="PF19266">
    <property type="entry name" value="CIS_tube"/>
    <property type="match status" value="1"/>
</dbReference>
<dbReference type="Proteomes" id="UP000198620">
    <property type="component" value="Unassembled WGS sequence"/>
</dbReference>
<dbReference type="EMBL" id="FOBH01000005">
    <property type="protein sequence ID" value="SEL11992.1"/>
    <property type="molecule type" value="Genomic_DNA"/>
</dbReference>
<dbReference type="SUPFAM" id="SSF54106">
    <property type="entry name" value="LysM domain"/>
    <property type="match status" value="1"/>
</dbReference>
<evidence type="ECO:0000313" key="3">
    <source>
        <dbReference type="Proteomes" id="UP000198620"/>
    </source>
</evidence>
<feature type="domain" description="LysM" evidence="1">
    <location>
        <begin position="174"/>
        <end position="221"/>
    </location>
</feature>
<dbReference type="InterPro" id="IPR018392">
    <property type="entry name" value="LysM"/>
</dbReference>
<dbReference type="AlphaFoldDB" id="A0A1H7MLA5"/>
<sequence>MALKQLQILIELPGSKLKFNDKDPNHVIDAMFNPNKLSVSRSAQWQNQQVAKRDNPELQFTGAEPSTLSVELFFDTYDSPSKTKKSVRTYTNKLHELTTVKQHGDKHRPPVCRLAWGTMSVFFQGVLQQLQNQFTLFMDDGTPVRATSTCTFKQWKSNTSDLKDQDLMSADVAKAWTVKRGQTLASIATYEYGDPRKWRPIAQANGIDDPSRLTPGTILIVPALRNI</sequence>
<dbReference type="Gene3D" id="3.10.350.10">
    <property type="entry name" value="LysM domain"/>
    <property type="match status" value="1"/>
</dbReference>
<gene>
    <name evidence="2" type="ORF">SAMN05216387_105129</name>
</gene>
<dbReference type="CDD" id="cd00118">
    <property type="entry name" value="LysM"/>
    <property type="match status" value="1"/>
</dbReference>
<evidence type="ECO:0000259" key="1">
    <source>
        <dbReference type="PROSITE" id="PS51782"/>
    </source>
</evidence>